<name>A0A3G2L1L4_9FLAO</name>
<dbReference type="AlphaFoldDB" id="A0A3G2L1L4"/>
<accession>A0A3G2L1L4</accession>
<evidence type="ECO:0000313" key="2">
    <source>
        <dbReference type="EMBL" id="AYN66149.1"/>
    </source>
</evidence>
<protein>
    <recommendedName>
        <fullName evidence="4">DUF4595 domain-containing protein</fullName>
    </recommendedName>
</protein>
<keyword evidence="1" id="KW-0732">Signal</keyword>
<proteinExistence type="predicted"/>
<evidence type="ECO:0000313" key="3">
    <source>
        <dbReference type="Proteomes" id="UP000276309"/>
    </source>
</evidence>
<gene>
    <name evidence="2" type="ORF">D1013_01515</name>
</gene>
<evidence type="ECO:0000256" key="1">
    <source>
        <dbReference type="SAM" id="SignalP"/>
    </source>
</evidence>
<feature type="signal peptide" evidence="1">
    <location>
        <begin position="1"/>
        <end position="28"/>
    </location>
</feature>
<feature type="chain" id="PRO_5018064360" description="DUF4595 domain-containing protein" evidence="1">
    <location>
        <begin position="29"/>
        <end position="264"/>
    </location>
</feature>
<dbReference type="Proteomes" id="UP000276309">
    <property type="component" value="Chromosome"/>
</dbReference>
<dbReference type="KEGG" id="emar:D1013_01515"/>
<reference evidence="2 3" key="1">
    <citation type="submission" date="2018-08" db="EMBL/GenBank/DDBJ databases">
        <title>The reduced genetic potential of extracellular carbohydrate catabolism in Euzebyella marina RN62, a Flavobacteriia bacterium isolated from the hadal water.</title>
        <authorList>
            <person name="Xue C."/>
        </authorList>
    </citation>
    <scope>NUCLEOTIDE SEQUENCE [LARGE SCALE GENOMIC DNA]</scope>
    <source>
        <strain evidence="2 3">RN62</strain>
    </source>
</reference>
<dbReference type="OrthoDB" id="1447928at2"/>
<evidence type="ECO:0008006" key="4">
    <source>
        <dbReference type="Google" id="ProtNLM"/>
    </source>
</evidence>
<keyword evidence="3" id="KW-1185">Reference proteome</keyword>
<dbReference type="EMBL" id="CP032050">
    <property type="protein sequence ID" value="AYN66149.1"/>
    <property type="molecule type" value="Genomic_DNA"/>
</dbReference>
<sequence>MIKMKNISFVLKAALLVLLIGCSNDDNQGQIEQQPEEEVSNLPKQIQINFSEVHNASYEFAYNANKQIRSIDLQRNSDGDLYHVFSEFLYSTDDNLTAVSTDDVLNGVGRNVFFTYLSNGDLADVAMVSNGSKKDSELSYDVPNRTYYLDYQTGPLTEILFDSDGNLEEIDFNGTRWQLAHDNFEKGLFHEAKIPSPMLLWFGMNYYYNPSEIYFLSMKNIGSFSSAGANFSIDEVQRSESGHLEKFTISSDDASYSADYTITY</sequence>
<organism evidence="2 3">
    <name type="scientific">Euzebyella marina</name>
    <dbReference type="NCBI Taxonomy" id="1761453"/>
    <lineage>
        <taxon>Bacteria</taxon>
        <taxon>Pseudomonadati</taxon>
        <taxon>Bacteroidota</taxon>
        <taxon>Flavobacteriia</taxon>
        <taxon>Flavobacteriales</taxon>
        <taxon>Flavobacteriaceae</taxon>
        <taxon>Euzebyella</taxon>
    </lineage>
</organism>